<feature type="transmembrane region" description="Helical" evidence="5">
    <location>
        <begin position="48"/>
        <end position="71"/>
    </location>
</feature>
<dbReference type="EMBL" id="CP029159">
    <property type="protein sequence ID" value="QKM72015.1"/>
    <property type="molecule type" value="Genomic_DNA"/>
</dbReference>
<keyword evidence="3 5" id="KW-1133">Transmembrane helix</keyword>
<dbReference type="InterPro" id="IPR032808">
    <property type="entry name" value="DoxX"/>
</dbReference>
<dbReference type="GO" id="GO:0016020">
    <property type="term" value="C:membrane"/>
    <property type="evidence" value="ECO:0007669"/>
    <property type="project" value="UniProtKB-SubCell"/>
</dbReference>
<evidence type="ECO:0000256" key="4">
    <source>
        <dbReference type="ARBA" id="ARBA00023136"/>
    </source>
</evidence>
<reference evidence="6 7" key="1">
    <citation type="journal article" date="2012" name="J. Bacteriol.">
        <title>Draft genome of Streptomyces tsukubaensis NRRL 18488, the producer of the clinically important immunosuppressant tacrolimus (FK506).</title>
        <authorList>
            <person name="Barreiro C."/>
            <person name="Prieto C."/>
            <person name="Sola-Landa A."/>
            <person name="Solera E."/>
            <person name="Martinez-Castro M."/>
            <person name="Perez-Redondo R."/>
            <person name="Garcia-Estrada C."/>
            <person name="Aparicio J.F."/>
            <person name="Fernandez-Martinez L.T."/>
            <person name="Santos-Aberturas J."/>
            <person name="Salehi-Najafabadi Z."/>
            <person name="Rodriguez-Garcia A."/>
            <person name="Tauch A."/>
            <person name="Martin J.F."/>
        </authorList>
    </citation>
    <scope>NUCLEOTIDE SEQUENCE [LARGE SCALE GENOMIC DNA]</scope>
    <source>
        <strain evidence="7">DSM 42081 / NBRC 108919 / NRRL 18488 / 9993</strain>
    </source>
</reference>
<accession>A0A7G3USV1</accession>
<keyword evidence="2 5" id="KW-0812">Transmembrane</keyword>
<organism evidence="6 7">
    <name type="scientific">Streptomyces tsukubensis (strain DSM 42081 / NBRC 108919 / NRRL 18488 / 9993)</name>
    <dbReference type="NCBI Taxonomy" id="1114943"/>
    <lineage>
        <taxon>Bacteria</taxon>
        <taxon>Bacillati</taxon>
        <taxon>Actinomycetota</taxon>
        <taxon>Actinomycetes</taxon>
        <taxon>Kitasatosporales</taxon>
        <taxon>Streptomycetaceae</taxon>
        <taxon>Streptomyces</taxon>
    </lineage>
</organism>
<evidence type="ECO:0000256" key="2">
    <source>
        <dbReference type="ARBA" id="ARBA00022692"/>
    </source>
</evidence>
<evidence type="ECO:0000256" key="1">
    <source>
        <dbReference type="ARBA" id="ARBA00004141"/>
    </source>
</evidence>
<name>A0A7G3USV1_STRT9</name>
<protein>
    <submittedName>
        <fullName evidence="6">DoxX family protein</fullName>
    </submittedName>
</protein>
<keyword evidence="4 5" id="KW-0472">Membrane</keyword>
<comment type="subcellular location">
    <subcellularLocation>
        <location evidence="1">Membrane</location>
        <topology evidence="1">Multi-pass membrane protein</topology>
    </subcellularLocation>
</comment>
<dbReference type="Pfam" id="PF13564">
    <property type="entry name" value="DoxX_2"/>
    <property type="match status" value="1"/>
</dbReference>
<sequence>MKLTLSQEALLPLMPWVDAVPMGAVRGIGALEVLGAAGLVLPSLVPAAALLLPLAAGGLALLIAGGGALHISRGEYPQSAGNAVVLALAILVARCGPAPLPGRTGRTGRTARLCGERAG</sequence>
<feature type="transmembrane region" description="Helical" evidence="5">
    <location>
        <begin position="20"/>
        <end position="41"/>
    </location>
</feature>
<keyword evidence="7" id="KW-1185">Reference proteome</keyword>
<dbReference type="Proteomes" id="UP000005940">
    <property type="component" value="Chromosome"/>
</dbReference>
<feature type="transmembrane region" description="Helical" evidence="5">
    <location>
        <begin position="83"/>
        <end position="102"/>
    </location>
</feature>
<evidence type="ECO:0000313" key="6">
    <source>
        <dbReference type="EMBL" id="QKM72015.1"/>
    </source>
</evidence>
<gene>
    <name evidence="6" type="ORF">STSU_030765</name>
</gene>
<evidence type="ECO:0000256" key="3">
    <source>
        <dbReference type="ARBA" id="ARBA00022989"/>
    </source>
</evidence>
<dbReference type="AlphaFoldDB" id="A0A7G3USV1"/>
<proteinExistence type="predicted"/>
<evidence type="ECO:0000256" key="5">
    <source>
        <dbReference type="SAM" id="Phobius"/>
    </source>
</evidence>
<evidence type="ECO:0000313" key="7">
    <source>
        <dbReference type="Proteomes" id="UP000005940"/>
    </source>
</evidence>